<evidence type="ECO:0000256" key="6">
    <source>
        <dbReference type="ARBA" id="ARBA00023136"/>
    </source>
</evidence>
<evidence type="ECO:0000259" key="8">
    <source>
        <dbReference type="PROSITE" id="PS50928"/>
    </source>
</evidence>
<evidence type="ECO:0000256" key="7">
    <source>
        <dbReference type="RuleBase" id="RU363032"/>
    </source>
</evidence>
<feature type="transmembrane region" description="Helical" evidence="7">
    <location>
        <begin position="28"/>
        <end position="51"/>
    </location>
</feature>
<dbReference type="Gene3D" id="1.10.3720.10">
    <property type="entry name" value="MetI-like"/>
    <property type="match status" value="1"/>
</dbReference>
<dbReference type="InterPro" id="IPR025966">
    <property type="entry name" value="OppC_N"/>
</dbReference>
<comment type="similarity">
    <text evidence="7">Belongs to the binding-protein-dependent transport system permease family.</text>
</comment>
<accession>A0A1H8XY15</accession>
<dbReference type="Pfam" id="PF00528">
    <property type="entry name" value="BPD_transp_1"/>
    <property type="match status" value="1"/>
</dbReference>
<dbReference type="SUPFAM" id="SSF161098">
    <property type="entry name" value="MetI-like"/>
    <property type="match status" value="1"/>
</dbReference>
<evidence type="ECO:0000256" key="1">
    <source>
        <dbReference type="ARBA" id="ARBA00004651"/>
    </source>
</evidence>
<keyword evidence="4 7" id="KW-0812">Transmembrane</keyword>
<evidence type="ECO:0000313" key="10">
    <source>
        <dbReference type="Proteomes" id="UP000198582"/>
    </source>
</evidence>
<dbReference type="Pfam" id="PF12911">
    <property type="entry name" value="OppC_N"/>
    <property type="match status" value="1"/>
</dbReference>
<keyword evidence="5 7" id="KW-1133">Transmembrane helix</keyword>
<dbReference type="GO" id="GO:0005886">
    <property type="term" value="C:plasma membrane"/>
    <property type="evidence" value="ECO:0007669"/>
    <property type="project" value="UniProtKB-SubCell"/>
</dbReference>
<dbReference type="EMBL" id="FOEF01000009">
    <property type="protein sequence ID" value="SEP44765.1"/>
    <property type="molecule type" value="Genomic_DNA"/>
</dbReference>
<dbReference type="GO" id="GO:0055085">
    <property type="term" value="P:transmembrane transport"/>
    <property type="evidence" value="ECO:0007669"/>
    <property type="project" value="InterPro"/>
</dbReference>
<reference evidence="9 10" key="1">
    <citation type="submission" date="2016-10" db="EMBL/GenBank/DDBJ databases">
        <authorList>
            <person name="de Groot N.N."/>
        </authorList>
    </citation>
    <scope>NUCLEOTIDE SEQUENCE [LARGE SCALE GENOMIC DNA]</scope>
    <source>
        <strain evidence="9 10">DSM 44993</strain>
    </source>
</reference>
<dbReference type="PANTHER" id="PTHR43386:SF25">
    <property type="entry name" value="PEPTIDE ABC TRANSPORTER PERMEASE PROTEIN"/>
    <property type="match status" value="1"/>
</dbReference>
<feature type="domain" description="ABC transmembrane type-1" evidence="8">
    <location>
        <begin position="90"/>
        <end position="280"/>
    </location>
</feature>
<dbReference type="CDD" id="cd06261">
    <property type="entry name" value="TM_PBP2"/>
    <property type="match status" value="1"/>
</dbReference>
<feature type="transmembrane region" description="Helical" evidence="7">
    <location>
        <begin position="129"/>
        <end position="149"/>
    </location>
</feature>
<dbReference type="RefSeq" id="WP_091619118.1">
    <property type="nucleotide sequence ID" value="NZ_FOEF01000009.1"/>
</dbReference>
<comment type="subcellular location">
    <subcellularLocation>
        <location evidence="1 7">Cell membrane</location>
        <topology evidence="1 7">Multi-pass membrane protein</topology>
    </subcellularLocation>
</comment>
<dbReference type="PROSITE" id="PS50928">
    <property type="entry name" value="ABC_TM1"/>
    <property type="match status" value="1"/>
</dbReference>
<dbReference type="InterPro" id="IPR035906">
    <property type="entry name" value="MetI-like_sf"/>
</dbReference>
<dbReference type="STRING" id="394193.SAMN04489732_109298"/>
<evidence type="ECO:0000256" key="5">
    <source>
        <dbReference type="ARBA" id="ARBA00022989"/>
    </source>
</evidence>
<dbReference type="PANTHER" id="PTHR43386">
    <property type="entry name" value="OLIGOPEPTIDE TRANSPORT SYSTEM PERMEASE PROTEIN APPC"/>
    <property type="match status" value="1"/>
</dbReference>
<dbReference type="AlphaFoldDB" id="A0A1H8XY15"/>
<feature type="transmembrane region" description="Helical" evidence="7">
    <location>
        <begin position="93"/>
        <end position="117"/>
    </location>
</feature>
<keyword evidence="3" id="KW-1003">Cell membrane</keyword>
<keyword evidence="6 7" id="KW-0472">Membrane</keyword>
<proteinExistence type="inferred from homology"/>
<dbReference type="Proteomes" id="UP000198582">
    <property type="component" value="Unassembled WGS sequence"/>
</dbReference>
<keyword evidence="10" id="KW-1185">Reference proteome</keyword>
<feature type="transmembrane region" description="Helical" evidence="7">
    <location>
        <begin position="257"/>
        <end position="279"/>
    </location>
</feature>
<feature type="transmembrane region" description="Helical" evidence="7">
    <location>
        <begin position="219"/>
        <end position="237"/>
    </location>
</feature>
<feature type="transmembrane region" description="Helical" evidence="7">
    <location>
        <begin position="155"/>
        <end position="172"/>
    </location>
</feature>
<evidence type="ECO:0000256" key="4">
    <source>
        <dbReference type="ARBA" id="ARBA00022692"/>
    </source>
</evidence>
<name>A0A1H8XY15_9PSEU</name>
<dbReference type="InterPro" id="IPR000515">
    <property type="entry name" value="MetI-like"/>
</dbReference>
<evidence type="ECO:0000313" key="9">
    <source>
        <dbReference type="EMBL" id="SEP44765.1"/>
    </source>
</evidence>
<sequence length="289" mass="30636">MTVLDPPALVSTPQRPSRRAVRDLTRSGPFVAGAVILLFWAVCAAFGTHLAPYPPDAVDLHAINAVPSGRHLFGTDQLGRDVFSRVLVGSRSVLLVALSASFLGTAAGAVIGLLVGFFRGIVDEVAGRIFEAVIVLPLIVTALLVIAALGPSSTTVALTISVIFVPIVARTTRAAVLAEVRLDYLPAAQLRRESRVFTIFGELLPNVLAPILVEFTVRFGYAIFVVATLSFLGFGVQPPTPDWGLDVATNVALLSAGYWWEVAFAALAIASLIVGVNLISDSIERLVNR</sequence>
<evidence type="ECO:0000256" key="3">
    <source>
        <dbReference type="ARBA" id="ARBA00022475"/>
    </source>
</evidence>
<dbReference type="OrthoDB" id="3531748at2"/>
<evidence type="ECO:0000256" key="2">
    <source>
        <dbReference type="ARBA" id="ARBA00022448"/>
    </source>
</evidence>
<keyword evidence="2 7" id="KW-0813">Transport</keyword>
<organism evidence="9 10">
    <name type="scientific">Amycolatopsis saalfeldensis</name>
    <dbReference type="NCBI Taxonomy" id="394193"/>
    <lineage>
        <taxon>Bacteria</taxon>
        <taxon>Bacillati</taxon>
        <taxon>Actinomycetota</taxon>
        <taxon>Actinomycetes</taxon>
        <taxon>Pseudonocardiales</taxon>
        <taxon>Pseudonocardiaceae</taxon>
        <taxon>Amycolatopsis</taxon>
    </lineage>
</organism>
<dbReference type="InterPro" id="IPR050366">
    <property type="entry name" value="BP-dependent_transpt_permease"/>
</dbReference>
<protein>
    <submittedName>
        <fullName evidence="9">Peptide/nickel transport system permease protein</fullName>
    </submittedName>
</protein>
<gene>
    <name evidence="9" type="ORF">SAMN04489732_109298</name>
</gene>